<evidence type="ECO:0000313" key="4">
    <source>
        <dbReference type="EMBL" id="CAB4663392.1"/>
    </source>
</evidence>
<dbReference type="EMBL" id="CAEZZL010000053">
    <property type="protein sequence ID" value="CAB4762768.1"/>
    <property type="molecule type" value="Genomic_DNA"/>
</dbReference>
<proteinExistence type="predicted"/>
<dbReference type="Pfam" id="PF03992">
    <property type="entry name" value="ABM"/>
    <property type="match status" value="1"/>
</dbReference>
<evidence type="ECO:0000313" key="6">
    <source>
        <dbReference type="EMBL" id="CAB5050714.1"/>
    </source>
</evidence>
<evidence type="ECO:0000256" key="1">
    <source>
        <dbReference type="SAM" id="Phobius"/>
    </source>
</evidence>
<dbReference type="InterPro" id="IPR007138">
    <property type="entry name" value="ABM_dom"/>
</dbReference>
<dbReference type="PANTHER" id="PTHR40057:SF1">
    <property type="entry name" value="SLR1162 PROTEIN"/>
    <property type="match status" value="1"/>
</dbReference>
<protein>
    <submittedName>
        <fullName evidence="5">Unannotated protein</fullName>
    </submittedName>
</protein>
<evidence type="ECO:0000259" key="2">
    <source>
        <dbReference type="Pfam" id="PF03992"/>
    </source>
</evidence>
<dbReference type="Gene3D" id="3.30.70.100">
    <property type="match status" value="1"/>
</dbReference>
<gene>
    <name evidence="4" type="ORF">UFOPK2334_00094</name>
    <name evidence="5" type="ORF">UFOPK2870_00770</name>
    <name evidence="3" type="ORF">UFOPK4179_00796</name>
    <name evidence="6" type="ORF">UFOPK4293_00964</name>
</gene>
<sequence length="198" mass="22552">MPDLTGDFNTGQLPKIAPGTVTVTIARTIEPRHKAEFERWCHDMTEVVQSAAGCLGATVLWPSKPSDPYHMVFRFVDVLHLREWERSEIRQELRDRADRLVASEKVTVTAGTEEFFNALGEVERHKTKTGKFLSDVAWVYPIALVFTLVLAPYFARIDVLPRVLISTGLIGATSKYATGPIRKWWRRRKMLPQDSSIR</sequence>
<organism evidence="5">
    <name type="scientific">freshwater metagenome</name>
    <dbReference type="NCBI Taxonomy" id="449393"/>
    <lineage>
        <taxon>unclassified sequences</taxon>
        <taxon>metagenomes</taxon>
        <taxon>ecological metagenomes</taxon>
    </lineage>
</organism>
<dbReference type="EMBL" id="CAEZXA010000003">
    <property type="protein sequence ID" value="CAB4663392.1"/>
    <property type="molecule type" value="Genomic_DNA"/>
</dbReference>
<dbReference type="PANTHER" id="PTHR40057">
    <property type="entry name" value="SLR1162 PROTEIN"/>
    <property type="match status" value="1"/>
</dbReference>
<evidence type="ECO:0000313" key="3">
    <source>
        <dbReference type="EMBL" id="CAB4368002.1"/>
    </source>
</evidence>
<feature type="transmembrane region" description="Helical" evidence="1">
    <location>
        <begin position="132"/>
        <end position="153"/>
    </location>
</feature>
<feature type="transmembrane region" description="Helical" evidence="1">
    <location>
        <begin position="159"/>
        <end position="178"/>
    </location>
</feature>
<dbReference type="SUPFAM" id="SSF54909">
    <property type="entry name" value="Dimeric alpha+beta barrel"/>
    <property type="match status" value="1"/>
</dbReference>
<evidence type="ECO:0000313" key="5">
    <source>
        <dbReference type="EMBL" id="CAB4762768.1"/>
    </source>
</evidence>
<dbReference type="AlphaFoldDB" id="A0A6J6UUP8"/>
<dbReference type="InterPro" id="IPR011008">
    <property type="entry name" value="Dimeric_a/b-barrel"/>
</dbReference>
<dbReference type="EMBL" id="CAETWZ010000069">
    <property type="protein sequence ID" value="CAB4368002.1"/>
    <property type="molecule type" value="Genomic_DNA"/>
</dbReference>
<keyword evidence="1" id="KW-1133">Transmembrane helix</keyword>
<dbReference type="InterPro" id="IPR038762">
    <property type="entry name" value="ABM_predict"/>
</dbReference>
<keyword evidence="1" id="KW-0812">Transmembrane</keyword>
<keyword evidence="1" id="KW-0472">Membrane</keyword>
<feature type="domain" description="ABM" evidence="2">
    <location>
        <begin position="21"/>
        <end position="92"/>
    </location>
</feature>
<accession>A0A6J6UUP8</accession>
<reference evidence="5" key="1">
    <citation type="submission" date="2020-05" db="EMBL/GenBank/DDBJ databases">
        <authorList>
            <person name="Chiriac C."/>
            <person name="Salcher M."/>
            <person name="Ghai R."/>
            <person name="Kavagutti S V."/>
        </authorList>
    </citation>
    <scope>NUCLEOTIDE SEQUENCE</scope>
</reference>
<dbReference type="EMBL" id="CAFBQH010000054">
    <property type="protein sequence ID" value="CAB5050714.1"/>
    <property type="molecule type" value="Genomic_DNA"/>
</dbReference>
<name>A0A6J6UUP8_9ZZZZ</name>